<reference evidence="4" key="1">
    <citation type="journal article" date="2010" name="Stand. Genomic Sci.">
        <title>Complete genome sequence of Syntrophothermus lipocalidus type strain (TGB-C1T).</title>
        <authorList>
            <consortium name="US DOE Joint Genome Institute (JGI-PGF)"/>
            <person name="Djao O."/>
            <person name="Zhang X."/>
            <person name="Lucas S."/>
            <person name="Lapidus A."/>
            <person name="Glavina Del Rio T."/>
            <person name="Nolan M."/>
            <person name="Tice H."/>
            <person name="Cheng J."/>
            <person name="Han C."/>
            <person name="Tapia R."/>
            <person name="Goodwin L."/>
            <person name="Pitluck S."/>
            <person name="Liolios K."/>
            <person name="Ivanova N."/>
            <person name="Mavromatis K."/>
            <person name="Mikhailova N."/>
            <person name="Ovchinnikova G."/>
            <person name="Pati A."/>
            <person name="Brambilla E."/>
            <person name="Chen A."/>
            <person name="Palaniappan K."/>
            <person name="Land M."/>
            <person name="Hauser L."/>
            <person name="Chang Y."/>
            <person name="Jeffries C."/>
            <person name="Rohde M."/>
            <person name="Sikorski J."/>
            <person name="Spring S."/>
            <person name="Goker M."/>
            <person name="Detter J."/>
            <person name="Woyke T."/>
            <person name="Bristow J."/>
            <person name="Eisen J."/>
            <person name="Markowitz V."/>
            <person name="Hugenholtz P."/>
            <person name="Kyrpides N."/>
            <person name="Klenk H."/>
        </authorList>
    </citation>
    <scope>NUCLEOTIDE SEQUENCE [LARGE SCALE GENOMIC DNA]</scope>
    <source>
        <strain evidence="4">DSM 12680 / TGB-C1</strain>
    </source>
</reference>
<dbReference type="CDD" id="cd06088">
    <property type="entry name" value="KOW_RPL14"/>
    <property type="match status" value="1"/>
</dbReference>
<dbReference type="KEGG" id="slp:Slip_2214"/>
<evidence type="ECO:0000256" key="1">
    <source>
        <dbReference type="ARBA" id="ARBA00022980"/>
    </source>
</evidence>
<keyword evidence="2" id="KW-0687">Ribonucleoprotein</keyword>
<dbReference type="EMBL" id="CP002048">
    <property type="protein sequence ID" value="ADI02955.1"/>
    <property type="molecule type" value="Genomic_DNA"/>
</dbReference>
<evidence type="ECO:0000313" key="3">
    <source>
        <dbReference type="EMBL" id="ADI02955.1"/>
    </source>
</evidence>
<dbReference type="InterPro" id="IPR014722">
    <property type="entry name" value="Rib_uL2_dom2"/>
</dbReference>
<keyword evidence="1" id="KW-0689">Ribosomal protein</keyword>
<evidence type="ECO:0008006" key="5">
    <source>
        <dbReference type="Google" id="ProtNLM"/>
    </source>
</evidence>
<evidence type="ECO:0000256" key="2">
    <source>
        <dbReference type="ARBA" id="ARBA00023274"/>
    </source>
</evidence>
<reference evidence="3 4" key="2">
    <citation type="journal article" date="2010" name="Stand. Genomic Sci.">
        <title>Complete genome sequence of Syntrophothermus lipocalidus type strain (TGB-C1).</title>
        <authorList>
            <person name="Djao O.D."/>
            <person name="Zhang X."/>
            <person name="Lucas S."/>
            <person name="Lapidus A."/>
            <person name="Del Rio T.G."/>
            <person name="Nolan M."/>
            <person name="Tice H."/>
            <person name="Cheng J.F."/>
            <person name="Han C."/>
            <person name="Tapia R."/>
            <person name="Goodwin L."/>
            <person name="Pitluck S."/>
            <person name="Liolios K."/>
            <person name="Ivanova N."/>
            <person name="Mavromatis K."/>
            <person name="Mikhailova N."/>
            <person name="Ovchinnikova G."/>
            <person name="Pati A."/>
            <person name="Brambilla E."/>
            <person name="Chen A."/>
            <person name="Palaniappan K."/>
            <person name="Land M."/>
            <person name="Hauser L."/>
            <person name="Chang Y.J."/>
            <person name="Jeffries C.D."/>
            <person name="Rohde M."/>
            <person name="Sikorski J."/>
            <person name="Spring S."/>
            <person name="Goker M."/>
            <person name="Detter J.C."/>
            <person name="Woyke T."/>
            <person name="Bristow J."/>
            <person name="Eisen J.A."/>
            <person name="Markowitz V."/>
            <person name="Hugenholtz P."/>
            <person name="Kyrpides N.C."/>
            <person name="Klenk H.P."/>
        </authorList>
    </citation>
    <scope>NUCLEOTIDE SEQUENCE [LARGE SCALE GENOMIC DNA]</scope>
    <source>
        <strain evidence="4">DSM 12680 / TGB-C1</strain>
    </source>
</reference>
<name>D7CJK0_SYNLT</name>
<gene>
    <name evidence="3" type="ordered locus">Slip_2214</name>
</gene>
<sequence length="100" mass="11053">MSEENLVGRLVYSKAGRDQGRPLLVIRVIDNRLVLVVDGDLRTVEKPKIKNLRHLQTTNRVASAIVEKMARGDPLSNSEVRKAIEDLLYRDSGGGGLEDG</sequence>
<dbReference type="SUPFAM" id="SSF50104">
    <property type="entry name" value="Translation proteins SH3-like domain"/>
    <property type="match status" value="1"/>
</dbReference>
<dbReference type="InterPro" id="IPR008991">
    <property type="entry name" value="Translation_prot_SH3-like_sf"/>
</dbReference>
<dbReference type="Proteomes" id="UP000000378">
    <property type="component" value="Chromosome"/>
</dbReference>
<protein>
    <recommendedName>
        <fullName evidence="5">RNA-binding protein</fullName>
    </recommendedName>
</protein>
<dbReference type="OrthoDB" id="1683515at2"/>
<dbReference type="AlphaFoldDB" id="D7CJK0"/>
<dbReference type="STRING" id="643648.Slip_2214"/>
<dbReference type="HOGENOM" id="CLU_168121_1_1_9"/>
<evidence type="ECO:0000313" key="4">
    <source>
        <dbReference type="Proteomes" id="UP000000378"/>
    </source>
</evidence>
<dbReference type="InterPro" id="IPR041985">
    <property type="entry name" value="Ribosomal_eL14_KOW"/>
</dbReference>
<dbReference type="RefSeq" id="WP_013176357.1">
    <property type="nucleotide sequence ID" value="NC_014220.1"/>
</dbReference>
<dbReference type="Gene3D" id="2.30.30.30">
    <property type="match status" value="1"/>
</dbReference>
<organism evidence="3 4">
    <name type="scientific">Syntrophothermus lipocalidus (strain DSM 12680 / TGB-C1)</name>
    <dbReference type="NCBI Taxonomy" id="643648"/>
    <lineage>
        <taxon>Bacteria</taxon>
        <taxon>Bacillati</taxon>
        <taxon>Bacillota</taxon>
        <taxon>Clostridia</taxon>
        <taxon>Eubacteriales</taxon>
        <taxon>Syntrophomonadaceae</taxon>
        <taxon>Syntrophothermus</taxon>
    </lineage>
</organism>
<dbReference type="eggNOG" id="COG2163">
    <property type="taxonomic scope" value="Bacteria"/>
</dbReference>
<dbReference type="GO" id="GO:1990904">
    <property type="term" value="C:ribonucleoprotein complex"/>
    <property type="evidence" value="ECO:0007669"/>
    <property type="project" value="UniProtKB-KW"/>
</dbReference>
<keyword evidence="4" id="KW-1185">Reference proteome</keyword>
<accession>D7CJK0</accession>
<proteinExistence type="predicted"/>
<dbReference type="GO" id="GO:0005840">
    <property type="term" value="C:ribosome"/>
    <property type="evidence" value="ECO:0007669"/>
    <property type="project" value="UniProtKB-KW"/>
</dbReference>